<feature type="signal peptide" evidence="1">
    <location>
        <begin position="1"/>
        <end position="20"/>
    </location>
</feature>
<dbReference type="EMBL" id="AKAU01000120">
    <property type="protein sequence ID" value="EIM98542.1"/>
    <property type="molecule type" value="Genomic_DNA"/>
</dbReference>
<evidence type="ECO:0000313" key="2">
    <source>
        <dbReference type="EMBL" id="EIM98542.1"/>
    </source>
</evidence>
<proteinExistence type="predicted"/>
<gene>
    <name evidence="2" type="ORF">WQE_23478</name>
</gene>
<evidence type="ECO:0008006" key="4">
    <source>
        <dbReference type="Google" id="ProtNLM"/>
    </source>
</evidence>
<sequence length="186" mass="19531">MPARRTIACLALSAVLSACASIDATPYTPSVDNLQTLKAFGRIQTRVRTFDSADTGDNPYPVHLRAARMKSPVGDSFGAYLSNALEQEFAISGAISPDATVEVSGALLKNDIDAAISQGTGAISARFVVRRGSGVVYDSIKTASDTWDSSFAAIVAIPAATAAYPHIVQKLLANLYADPAFIKAIH</sequence>
<keyword evidence="3" id="KW-1185">Reference proteome</keyword>
<name>A0ABP2PLB0_9BURK</name>
<dbReference type="Proteomes" id="UP000004980">
    <property type="component" value="Unassembled WGS sequence"/>
</dbReference>
<dbReference type="RefSeq" id="WP_007585326.1">
    <property type="nucleotide sequence ID" value="NZ_AKAU01000120.1"/>
</dbReference>
<keyword evidence="1" id="KW-0732">Signal</keyword>
<protein>
    <recommendedName>
        <fullName evidence="4">Lipoprotein</fullName>
    </recommendedName>
</protein>
<reference evidence="2 3" key="1">
    <citation type="journal article" date="2012" name="J. Bacteriol.">
        <title>Draft Genome Sequence of the Soil Bacterium Burkholderia terrae Strain BS001, Which Interacts with Fungal Surface Structures.</title>
        <authorList>
            <person name="Nazir R."/>
            <person name="Hansen M.A."/>
            <person name="Sorensen S."/>
            <person name="van Elsas J.D."/>
        </authorList>
    </citation>
    <scope>NUCLEOTIDE SEQUENCE [LARGE SCALE GENOMIC DNA]</scope>
    <source>
        <strain evidence="2 3">BS001</strain>
    </source>
</reference>
<dbReference type="PROSITE" id="PS51257">
    <property type="entry name" value="PROKAR_LIPOPROTEIN"/>
    <property type="match status" value="1"/>
</dbReference>
<organism evidence="2 3">
    <name type="scientific">Paraburkholderia hospita</name>
    <dbReference type="NCBI Taxonomy" id="169430"/>
    <lineage>
        <taxon>Bacteria</taxon>
        <taxon>Pseudomonadati</taxon>
        <taxon>Pseudomonadota</taxon>
        <taxon>Betaproteobacteria</taxon>
        <taxon>Burkholderiales</taxon>
        <taxon>Burkholderiaceae</taxon>
        <taxon>Paraburkholderia</taxon>
    </lineage>
</organism>
<evidence type="ECO:0000256" key="1">
    <source>
        <dbReference type="SAM" id="SignalP"/>
    </source>
</evidence>
<feature type="chain" id="PRO_5045667219" description="Lipoprotein" evidence="1">
    <location>
        <begin position="21"/>
        <end position="186"/>
    </location>
</feature>
<accession>A0ABP2PLB0</accession>
<evidence type="ECO:0000313" key="3">
    <source>
        <dbReference type="Proteomes" id="UP000004980"/>
    </source>
</evidence>
<comment type="caution">
    <text evidence="2">The sequence shown here is derived from an EMBL/GenBank/DDBJ whole genome shotgun (WGS) entry which is preliminary data.</text>
</comment>